<evidence type="ECO:0000313" key="4">
    <source>
        <dbReference type="Proteomes" id="UP000824111"/>
    </source>
</evidence>
<evidence type="ECO:0000259" key="2">
    <source>
        <dbReference type="PROSITE" id="PS50975"/>
    </source>
</evidence>
<dbReference type="Proteomes" id="UP000824111">
    <property type="component" value="Unassembled WGS sequence"/>
</dbReference>
<dbReference type="EMBL" id="DVND01000123">
    <property type="protein sequence ID" value="HIU48637.1"/>
    <property type="molecule type" value="Genomic_DNA"/>
</dbReference>
<keyword evidence="1" id="KW-0547">Nucleotide-binding</keyword>
<dbReference type="AlphaFoldDB" id="A0A9D1S6S6"/>
<dbReference type="PROSITE" id="PS50975">
    <property type="entry name" value="ATP_GRASP"/>
    <property type="match status" value="1"/>
</dbReference>
<name>A0A9D1S6S6_9FIRM</name>
<reference evidence="3" key="2">
    <citation type="journal article" date="2021" name="PeerJ">
        <title>Extensive microbial diversity within the chicken gut microbiome revealed by metagenomics and culture.</title>
        <authorList>
            <person name="Gilroy R."/>
            <person name="Ravi A."/>
            <person name="Getino M."/>
            <person name="Pursley I."/>
            <person name="Horton D.L."/>
            <person name="Alikhan N.F."/>
            <person name="Baker D."/>
            <person name="Gharbi K."/>
            <person name="Hall N."/>
            <person name="Watson M."/>
            <person name="Adriaenssens E.M."/>
            <person name="Foster-Nyarko E."/>
            <person name="Jarju S."/>
            <person name="Secka A."/>
            <person name="Antonio M."/>
            <person name="Oren A."/>
            <person name="Chaudhuri R.R."/>
            <person name="La Ragione R."/>
            <person name="Hildebrand F."/>
            <person name="Pallen M.J."/>
        </authorList>
    </citation>
    <scope>NUCLEOTIDE SEQUENCE</scope>
    <source>
        <strain evidence="3">ChiSjej4B22-9803</strain>
    </source>
</reference>
<sequence>MEFVEKEFIPVLFGNDINVYSMARAFYEEYKVKSVVFGKATLGPCYKSKMIDFTEVAELDAPGVFERTLNGYAERHREKKIIAIGCGDSYVKCLALNKEAFRKNIILPYADYPFLEALMDKQRFYALCDKTGIDFPRTYICTPRDVGNLKIPFEGPYILKPANQVEYYKHKFIGQKKVFKLDTLDALEMAVRKTYAAGYADNMIVQEFIPGDDTYMRVMTCYSDRRQRVKMMCLGHVLLEEHTPYGIGNHAVIITEYEEELMAKFKHLLEEIGYVGFSNFDIKYDVRDNKYKAFEINTRQGRSNFYVTGSGHNIAKLIVDDYLYNKQIEEDFARNEYLWMVVPKRVAFKYAPEYKVRMKRLIKAGKFVNPLYFKPDDDPERRLRLAKSQLGHDLKFRKYLGKQ</sequence>
<dbReference type="GO" id="GO:0046872">
    <property type="term" value="F:metal ion binding"/>
    <property type="evidence" value="ECO:0007669"/>
    <property type="project" value="InterPro"/>
</dbReference>
<comment type="caution">
    <text evidence="3">The sequence shown here is derived from an EMBL/GenBank/DDBJ whole genome shotgun (WGS) entry which is preliminary data.</text>
</comment>
<organism evidence="3 4">
    <name type="scientific">Candidatus Avimonoglobus intestinipullorum</name>
    <dbReference type="NCBI Taxonomy" id="2840699"/>
    <lineage>
        <taxon>Bacteria</taxon>
        <taxon>Bacillati</taxon>
        <taxon>Bacillota</taxon>
        <taxon>Clostridia</taxon>
        <taxon>Eubacteriales</taxon>
        <taxon>Candidatus Avimonoglobus</taxon>
    </lineage>
</organism>
<evidence type="ECO:0000313" key="3">
    <source>
        <dbReference type="EMBL" id="HIU48637.1"/>
    </source>
</evidence>
<reference evidence="3" key="1">
    <citation type="submission" date="2020-10" db="EMBL/GenBank/DDBJ databases">
        <authorList>
            <person name="Gilroy R."/>
        </authorList>
    </citation>
    <scope>NUCLEOTIDE SEQUENCE</scope>
    <source>
        <strain evidence="3">ChiSjej4B22-9803</strain>
    </source>
</reference>
<dbReference type="InterPro" id="IPR011761">
    <property type="entry name" value="ATP-grasp"/>
</dbReference>
<dbReference type="GO" id="GO:0005524">
    <property type="term" value="F:ATP binding"/>
    <property type="evidence" value="ECO:0007669"/>
    <property type="project" value="UniProtKB-UniRule"/>
</dbReference>
<feature type="domain" description="ATP-grasp" evidence="2">
    <location>
        <begin position="125"/>
        <end position="323"/>
    </location>
</feature>
<keyword evidence="1" id="KW-0067">ATP-binding</keyword>
<dbReference type="Gene3D" id="3.30.470.20">
    <property type="entry name" value="ATP-grasp fold, B domain"/>
    <property type="match status" value="1"/>
</dbReference>
<dbReference type="SUPFAM" id="SSF56059">
    <property type="entry name" value="Glutathione synthetase ATP-binding domain-like"/>
    <property type="match status" value="1"/>
</dbReference>
<proteinExistence type="predicted"/>
<protein>
    <submittedName>
        <fullName evidence="3">ATP-grasp domain-containing protein</fullName>
    </submittedName>
</protein>
<gene>
    <name evidence="3" type="ORF">IAB04_04685</name>
</gene>
<evidence type="ECO:0000256" key="1">
    <source>
        <dbReference type="PROSITE-ProRule" id="PRU00409"/>
    </source>
</evidence>
<accession>A0A9D1S6S6</accession>